<feature type="transmembrane region" description="Helical" evidence="7">
    <location>
        <begin position="162"/>
        <end position="185"/>
    </location>
</feature>
<feature type="transmembrane region" description="Helical" evidence="7">
    <location>
        <begin position="313"/>
        <end position="335"/>
    </location>
</feature>
<feature type="transmembrane region" description="Helical" evidence="7">
    <location>
        <begin position="235"/>
        <end position="255"/>
    </location>
</feature>
<feature type="transmembrane region" description="Helical" evidence="7">
    <location>
        <begin position="131"/>
        <end position="150"/>
    </location>
</feature>
<evidence type="ECO:0000256" key="4">
    <source>
        <dbReference type="ARBA" id="ARBA00022989"/>
    </source>
</evidence>
<sequence>MGDIPASSKASARHGQDKGEATGRACTTQVQEVETDPHVDLTLWQGVKKWPRIVFYCIAVASGILMYGYDYVIVGTTSAMPSFQRDFGELLNGKQIIPSFWLGIWTFASPGASVIGAYFGGFFQDWHGRRASFAVGAFVCAAGVAIAYVSNLPAGIDSRRSIFLAGKAVQGGAIGMLMTTTQTYMSEISPPGLRGPLLAFFPIFLTVGELIGAVVIFACLNLPNGYTTAFASQWPFSALIFVVAFIIPESPTYLVRKDKLELALKAQKRLEPKGTDGEETVGTIQRNIERERKWGNSTYVDCFKKANLRRTLLVMYSSILPQMFGITLLAKASYFVQIVGMAPSASVQFLIVGIVLSLLANVAAIWITARVGRRRLIYIGFAALSLLWLGMGIAGCWSGNAVVLYTAGSIIAIAIVSGISVWPASYAVGSEASALHLRAKAQGIGWLTCGVAASLVGFGLPYVFNPDQGNLGAKTGFVFAVVCAIGVVVTFFYVPEMKRRTASEIDCMFDLKLKAREFRNWPSKVREGEARSSV</sequence>
<gene>
    <name evidence="9" type="ORF">TCAP_06660</name>
</gene>
<feature type="transmembrane region" description="Helical" evidence="7">
    <location>
        <begin position="197"/>
        <end position="223"/>
    </location>
</feature>
<feature type="transmembrane region" description="Helical" evidence="7">
    <location>
        <begin position="96"/>
        <end position="119"/>
    </location>
</feature>
<dbReference type="PROSITE" id="PS50850">
    <property type="entry name" value="MFS"/>
    <property type="match status" value="1"/>
</dbReference>
<keyword evidence="5 7" id="KW-0472">Membrane</keyword>
<dbReference type="Gene3D" id="1.20.1250.20">
    <property type="entry name" value="MFS general substrate transporter like domains"/>
    <property type="match status" value="1"/>
</dbReference>
<feature type="transmembrane region" description="Helical" evidence="7">
    <location>
        <begin position="443"/>
        <end position="464"/>
    </location>
</feature>
<dbReference type="PANTHER" id="PTHR48022:SF41">
    <property type="entry name" value="MAJOR FACILITATOR SUPERFAMILY (MFS) PROFILE DOMAIN-CONTAINING PROTEIN"/>
    <property type="match status" value="1"/>
</dbReference>
<protein>
    <recommendedName>
        <fullName evidence="8">Major facilitator superfamily (MFS) profile domain-containing protein</fullName>
    </recommendedName>
</protein>
<feature type="domain" description="Major facilitator superfamily (MFS) profile" evidence="8">
    <location>
        <begin position="56"/>
        <end position="498"/>
    </location>
</feature>
<feature type="region of interest" description="Disordered" evidence="6">
    <location>
        <begin position="1"/>
        <end position="25"/>
    </location>
</feature>
<reference evidence="9 10" key="1">
    <citation type="submission" date="2017-08" db="EMBL/GenBank/DDBJ databases">
        <title>Harnessing the power of phylogenomics to disentangle the directionality and signatures of interkingdom host jumping in the parasitic fungal genus Tolypocladium.</title>
        <authorList>
            <person name="Quandt C.A."/>
            <person name="Patterson W."/>
            <person name="Spatafora J.W."/>
        </authorList>
    </citation>
    <scope>NUCLEOTIDE SEQUENCE [LARGE SCALE GENOMIC DNA]</scope>
    <source>
        <strain evidence="9 10">CBS 113982</strain>
    </source>
</reference>
<dbReference type="AlphaFoldDB" id="A0A2K3Q7B1"/>
<dbReference type="SUPFAM" id="SSF103473">
    <property type="entry name" value="MFS general substrate transporter"/>
    <property type="match status" value="1"/>
</dbReference>
<accession>A0A2K3Q7B1</accession>
<comment type="caution">
    <text evidence="9">The sequence shown here is derived from an EMBL/GenBank/DDBJ whole genome shotgun (WGS) entry which is preliminary data.</text>
</comment>
<proteinExistence type="inferred from homology"/>
<dbReference type="InterPro" id="IPR005828">
    <property type="entry name" value="MFS_sugar_transport-like"/>
</dbReference>
<evidence type="ECO:0000313" key="9">
    <source>
        <dbReference type="EMBL" id="PNY23401.1"/>
    </source>
</evidence>
<dbReference type="OrthoDB" id="6612291at2759"/>
<name>A0A2K3Q7B1_9HYPO</name>
<feature type="transmembrane region" description="Helical" evidence="7">
    <location>
        <begin position="376"/>
        <end position="395"/>
    </location>
</feature>
<comment type="similarity">
    <text evidence="2">Belongs to the major facilitator superfamily. Sugar transporter (TC 2.A.1.1) family.</text>
</comment>
<dbReference type="Proteomes" id="UP000236621">
    <property type="component" value="Unassembled WGS sequence"/>
</dbReference>
<comment type="subcellular location">
    <subcellularLocation>
        <location evidence="1">Membrane</location>
        <topology evidence="1">Multi-pass membrane protein</topology>
    </subcellularLocation>
</comment>
<evidence type="ECO:0000256" key="5">
    <source>
        <dbReference type="ARBA" id="ARBA00023136"/>
    </source>
</evidence>
<feature type="transmembrane region" description="Helical" evidence="7">
    <location>
        <begin position="401"/>
        <end position="422"/>
    </location>
</feature>
<dbReference type="PANTHER" id="PTHR48022">
    <property type="entry name" value="PLASTIDIC GLUCOSE TRANSPORTER 4"/>
    <property type="match status" value="1"/>
</dbReference>
<evidence type="ECO:0000256" key="3">
    <source>
        <dbReference type="ARBA" id="ARBA00022692"/>
    </source>
</evidence>
<dbReference type="EMBL" id="NRSZ01001103">
    <property type="protein sequence ID" value="PNY23401.1"/>
    <property type="molecule type" value="Genomic_DNA"/>
</dbReference>
<dbReference type="InterPro" id="IPR036259">
    <property type="entry name" value="MFS_trans_sf"/>
</dbReference>
<keyword evidence="10" id="KW-1185">Reference proteome</keyword>
<dbReference type="Pfam" id="PF00083">
    <property type="entry name" value="Sugar_tr"/>
    <property type="match status" value="1"/>
</dbReference>
<dbReference type="GO" id="GO:0016020">
    <property type="term" value="C:membrane"/>
    <property type="evidence" value="ECO:0007669"/>
    <property type="project" value="UniProtKB-SubCell"/>
</dbReference>
<dbReference type="InterPro" id="IPR020846">
    <property type="entry name" value="MFS_dom"/>
</dbReference>
<dbReference type="GO" id="GO:0005351">
    <property type="term" value="F:carbohydrate:proton symporter activity"/>
    <property type="evidence" value="ECO:0007669"/>
    <property type="project" value="TreeGrafter"/>
</dbReference>
<dbReference type="STRING" id="45235.A0A2K3Q7B1"/>
<evidence type="ECO:0000259" key="8">
    <source>
        <dbReference type="PROSITE" id="PS50850"/>
    </source>
</evidence>
<evidence type="ECO:0000313" key="10">
    <source>
        <dbReference type="Proteomes" id="UP000236621"/>
    </source>
</evidence>
<dbReference type="InterPro" id="IPR050360">
    <property type="entry name" value="MFS_Sugar_Transporters"/>
</dbReference>
<feature type="transmembrane region" description="Helical" evidence="7">
    <location>
        <begin position="476"/>
        <end position="494"/>
    </location>
</feature>
<evidence type="ECO:0000256" key="6">
    <source>
        <dbReference type="SAM" id="MobiDB-lite"/>
    </source>
</evidence>
<feature type="transmembrane region" description="Helical" evidence="7">
    <location>
        <begin position="347"/>
        <end position="369"/>
    </location>
</feature>
<evidence type="ECO:0000256" key="1">
    <source>
        <dbReference type="ARBA" id="ARBA00004141"/>
    </source>
</evidence>
<evidence type="ECO:0000256" key="7">
    <source>
        <dbReference type="SAM" id="Phobius"/>
    </source>
</evidence>
<organism evidence="9 10">
    <name type="scientific">Tolypocladium capitatum</name>
    <dbReference type="NCBI Taxonomy" id="45235"/>
    <lineage>
        <taxon>Eukaryota</taxon>
        <taxon>Fungi</taxon>
        <taxon>Dikarya</taxon>
        <taxon>Ascomycota</taxon>
        <taxon>Pezizomycotina</taxon>
        <taxon>Sordariomycetes</taxon>
        <taxon>Hypocreomycetidae</taxon>
        <taxon>Hypocreales</taxon>
        <taxon>Ophiocordycipitaceae</taxon>
        <taxon>Tolypocladium</taxon>
    </lineage>
</organism>
<keyword evidence="4 7" id="KW-1133">Transmembrane helix</keyword>
<keyword evidence="3 7" id="KW-0812">Transmembrane</keyword>
<evidence type="ECO:0000256" key="2">
    <source>
        <dbReference type="ARBA" id="ARBA00010992"/>
    </source>
</evidence>
<feature type="transmembrane region" description="Helical" evidence="7">
    <location>
        <begin position="53"/>
        <end position="76"/>
    </location>
</feature>